<evidence type="ECO:0000256" key="9">
    <source>
        <dbReference type="ARBA" id="ARBA00023163"/>
    </source>
</evidence>
<dbReference type="SUPFAM" id="SSF57903">
    <property type="entry name" value="FYVE/PHD zinc finger"/>
    <property type="match status" value="1"/>
</dbReference>
<dbReference type="FunFam" id="3.30.40.10:FF:000021">
    <property type="entry name" value="Inhibitor of growth 2b"/>
    <property type="match status" value="1"/>
</dbReference>
<evidence type="ECO:0000256" key="3">
    <source>
        <dbReference type="ARBA" id="ARBA00022604"/>
    </source>
</evidence>
<dbReference type="InterPro" id="IPR001965">
    <property type="entry name" value="Znf_PHD"/>
</dbReference>
<dbReference type="GO" id="GO:0006325">
    <property type="term" value="P:chromatin organization"/>
    <property type="evidence" value="ECO:0007669"/>
    <property type="project" value="UniProtKB-KW"/>
</dbReference>
<evidence type="ECO:0000256" key="7">
    <source>
        <dbReference type="ARBA" id="ARBA00022853"/>
    </source>
</evidence>
<keyword evidence="4 12" id="KW-0479">Metal-binding</keyword>
<evidence type="ECO:0000256" key="8">
    <source>
        <dbReference type="ARBA" id="ARBA00023015"/>
    </source>
</evidence>
<feature type="site" description="Histone H3K4me3 binding" evidence="11">
    <location>
        <position position="183"/>
    </location>
</feature>
<dbReference type="EMBL" id="LR746273">
    <property type="protein sequence ID" value="CAA7403911.1"/>
    <property type="molecule type" value="Genomic_DNA"/>
</dbReference>
<keyword evidence="8" id="KW-0805">Transcription regulation</keyword>
<evidence type="ECO:0000256" key="6">
    <source>
        <dbReference type="ARBA" id="ARBA00022833"/>
    </source>
</evidence>
<dbReference type="InterPro" id="IPR019786">
    <property type="entry name" value="Zinc_finger_PHD-type_CS"/>
</dbReference>
<feature type="binding site" evidence="12">
    <location>
        <position position="224"/>
    </location>
    <ligand>
        <name>Zn(2+)</name>
        <dbReference type="ChEBI" id="CHEBI:29105"/>
        <label>2</label>
    </ligand>
</feature>
<evidence type="ECO:0000256" key="13">
    <source>
        <dbReference type="PROSITE-ProRule" id="PRU00146"/>
    </source>
</evidence>
<name>A0A7I8L1N3_SPIIN</name>
<feature type="region of interest" description="Disordered" evidence="15">
    <location>
        <begin position="128"/>
        <end position="168"/>
    </location>
</feature>
<keyword evidence="6 12" id="KW-0862">Zinc</keyword>
<evidence type="ECO:0000256" key="11">
    <source>
        <dbReference type="PIRSR" id="PIRSR628651-50"/>
    </source>
</evidence>
<feature type="binding site" evidence="12">
    <location>
        <position position="184"/>
    </location>
    <ligand>
        <name>Zn(2+)</name>
        <dbReference type="ChEBI" id="CHEBI:29105"/>
        <label>1</label>
    </ligand>
</feature>
<dbReference type="PANTHER" id="PTHR10333">
    <property type="entry name" value="INHIBITOR OF GROWTH PROTEIN"/>
    <property type="match status" value="1"/>
</dbReference>
<feature type="site" description="Histone H3K4me3 binding" evidence="11">
    <location>
        <position position="206"/>
    </location>
</feature>
<dbReference type="PROSITE" id="PS01359">
    <property type="entry name" value="ZF_PHD_1"/>
    <property type="match status" value="1"/>
</dbReference>
<dbReference type="Gene3D" id="6.10.140.1740">
    <property type="match status" value="1"/>
</dbReference>
<reference evidence="17" key="1">
    <citation type="submission" date="2020-02" db="EMBL/GenBank/DDBJ databases">
        <authorList>
            <person name="Scholz U."/>
            <person name="Mascher M."/>
            <person name="Fiebig A."/>
        </authorList>
    </citation>
    <scope>NUCLEOTIDE SEQUENCE</scope>
</reference>
<evidence type="ECO:0000256" key="1">
    <source>
        <dbReference type="ARBA" id="ARBA00004123"/>
    </source>
</evidence>
<comment type="similarity">
    <text evidence="2 14">Belongs to the ING family.</text>
</comment>
<dbReference type="InterPro" id="IPR024610">
    <property type="entry name" value="ING_N_histone-binding"/>
</dbReference>
<feature type="site" description="Histone H3K4me3 binding" evidence="11">
    <location>
        <position position="198"/>
    </location>
</feature>
<feature type="binding site" evidence="12">
    <location>
        <position position="227"/>
    </location>
    <ligand>
        <name>Zn(2+)</name>
        <dbReference type="ChEBI" id="CHEBI:29105"/>
        <label>2</label>
    </ligand>
</feature>
<evidence type="ECO:0000256" key="15">
    <source>
        <dbReference type="SAM" id="MobiDB-lite"/>
    </source>
</evidence>
<dbReference type="SMART" id="SM01408">
    <property type="entry name" value="ING"/>
    <property type="match status" value="1"/>
</dbReference>
<evidence type="ECO:0000256" key="5">
    <source>
        <dbReference type="ARBA" id="ARBA00022771"/>
    </source>
</evidence>
<comment type="domain">
    <text evidence="14">The PHD-type zinc finger mediates the binding to H3K4me3.</text>
</comment>
<feature type="domain" description="PHD-type" evidence="16">
    <location>
        <begin position="181"/>
        <end position="230"/>
    </location>
</feature>
<keyword evidence="10 14" id="KW-0539">Nucleus</keyword>
<evidence type="ECO:0000256" key="4">
    <source>
        <dbReference type="ARBA" id="ARBA00022723"/>
    </source>
</evidence>
<organism evidence="17 18">
    <name type="scientific">Spirodela intermedia</name>
    <name type="common">Intermediate duckweed</name>
    <dbReference type="NCBI Taxonomy" id="51605"/>
    <lineage>
        <taxon>Eukaryota</taxon>
        <taxon>Viridiplantae</taxon>
        <taxon>Streptophyta</taxon>
        <taxon>Embryophyta</taxon>
        <taxon>Tracheophyta</taxon>
        <taxon>Spermatophyta</taxon>
        <taxon>Magnoliopsida</taxon>
        <taxon>Liliopsida</taxon>
        <taxon>Araceae</taxon>
        <taxon>Lemnoideae</taxon>
        <taxon>Spirodela</taxon>
    </lineage>
</organism>
<keyword evidence="5 13" id="KW-0863">Zinc-finger</keyword>
<accession>A0A7I8L1N3</accession>
<evidence type="ECO:0000256" key="14">
    <source>
        <dbReference type="RuleBase" id="RU361213"/>
    </source>
</evidence>
<gene>
    <name evidence="17" type="ORF">SI8410_10014589</name>
</gene>
<comment type="subunit">
    <text evidence="14">Component of an histone acetyltransferase complex. Interacts with H3K4me3 and to a lesser extent with H3K4me2.</text>
</comment>
<sequence length="235" mass="26814">MLPWSKRFSNQSEFCSEFVWKYLESLPSMLRHTYATMRDLDQSLLALQQQNEKRCDEEIEEIRRGFVGSGNANLNTSLIRFSDEALDEQKHCIRIADEKIALAGQAYEMVDAQIQQLDQYLRKLETKQEKEPAETLEGSVVDSRLRSGRGSGSGKPGRKKSRPAVEPASIDLEIPVDPNEPTYCVCNQVSYGQMVACDNPSCKIEWFHFGCVGLKEQPKGKWFCPDCAGIKRRRR</sequence>
<proteinExistence type="inferred from homology"/>
<dbReference type="Pfam" id="PF12998">
    <property type="entry name" value="ING"/>
    <property type="match status" value="1"/>
</dbReference>
<dbReference type="InterPro" id="IPR019787">
    <property type="entry name" value="Znf_PHD-finger"/>
</dbReference>
<dbReference type="CDD" id="cd17015">
    <property type="entry name" value="ING_plant"/>
    <property type="match status" value="1"/>
</dbReference>
<dbReference type="PROSITE" id="PS50016">
    <property type="entry name" value="ZF_PHD_2"/>
    <property type="match status" value="1"/>
</dbReference>
<evidence type="ECO:0000313" key="17">
    <source>
        <dbReference type="EMBL" id="CAA7403911.1"/>
    </source>
</evidence>
<dbReference type="GO" id="GO:0005634">
    <property type="term" value="C:nucleus"/>
    <property type="evidence" value="ECO:0007669"/>
    <property type="project" value="UniProtKB-SubCell"/>
</dbReference>
<dbReference type="CDD" id="cd15587">
    <property type="entry name" value="PHD_Yng1p_like"/>
    <property type="match status" value="1"/>
</dbReference>
<evidence type="ECO:0000256" key="12">
    <source>
        <dbReference type="PIRSR" id="PIRSR628651-51"/>
    </source>
</evidence>
<protein>
    <recommendedName>
        <fullName evidence="14">PHD finger protein ING</fullName>
    </recommendedName>
</protein>
<comment type="function">
    <text evidence="14">Component of an histone acetyltransferase complex.</text>
</comment>
<comment type="subcellular location">
    <subcellularLocation>
        <location evidence="1 14">Nucleus</location>
    </subcellularLocation>
</comment>
<dbReference type="InterPro" id="IPR028651">
    <property type="entry name" value="ING_fam"/>
</dbReference>
<evidence type="ECO:0000256" key="10">
    <source>
        <dbReference type="ARBA" id="ARBA00023242"/>
    </source>
</evidence>
<dbReference type="GO" id="GO:0008270">
    <property type="term" value="F:zinc ion binding"/>
    <property type="evidence" value="ECO:0007669"/>
    <property type="project" value="UniProtKB-KW"/>
</dbReference>
<dbReference type="OrthoDB" id="5411773at2759"/>
<evidence type="ECO:0000256" key="2">
    <source>
        <dbReference type="ARBA" id="ARBA00010210"/>
    </source>
</evidence>
<feature type="binding site" evidence="12">
    <location>
        <position position="202"/>
    </location>
    <ligand>
        <name>Zn(2+)</name>
        <dbReference type="ChEBI" id="CHEBI:29105"/>
        <label>2</label>
    </ligand>
</feature>
<feature type="binding site" evidence="12">
    <location>
        <position position="197"/>
    </location>
    <ligand>
        <name>Zn(2+)</name>
        <dbReference type="ChEBI" id="CHEBI:29105"/>
        <label>2</label>
    </ligand>
</feature>
<keyword evidence="18" id="KW-1185">Reference proteome</keyword>
<feature type="binding site" evidence="12">
    <location>
        <position position="211"/>
    </location>
    <ligand>
        <name>Zn(2+)</name>
        <dbReference type="ChEBI" id="CHEBI:29105"/>
        <label>1</label>
    </ligand>
</feature>
<feature type="binding site" evidence="12">
    <location>
        <position position="186"/>
    </location>
    <ligand>
        <name>Zn(2+)</name>
        <dbReference type="ChEBI" id="CHEBI:29105"/>
        <label>1</label>
    </ligand>
</feature>
<dbReference type="InterPro" id="IPR013083">
    <property type="entry name" value="Znf_RING/FYVE/PHD"/>
</dbReference>
<evidence type="ECO:0000259" key="16">
    <source>
        <dbReference type="PROSITE" id="PS50016"/>
    </source>
</evidence>
<dbReference type="AlphaFoldDB" id="A0A7I8L1N3"/>
<feature type="site" description="Histone H3K4me3 binding" evidence="11">
    <location>
        <position position="194"/>
    </location>
</feature>
<dbReference type="SMART" id="SM00249">
    <property type="entry name" value="PHD"/>
    <property type="match status" value="1"/>
</dbReference>
<keyword evidence="3" id="KW-0341">Growth regulation</keyword>
<dbReference type="Gene3D" id="3.30.40.10">
    <property type="entry name" value="Zinc/RING finger domain, C3HC4 (zinc finger)"/>
    <property type="match status" value="1"/>
</dbReference>
<dbReference type="InterPro" id="IPR011011">
    <property type="entry name" value="Znf_FYVE_PHD"/>
</dbReference>
<feature type="binding site" evidence="12">
    <location>
        <position position="208"/>
    </location>
    <ligand>
        <name>Zn(2+)</name>
        <dbReference type="ChEBI" id="CHEBI:29105"/>
        <label>1</label>
    </ligand>
</feature>
<dbReference type="Proteomes" id="UP000663760">
    <property type="component" value="Chromosome 10"/>
</dbReference>
<dbReference type="PANTHER" id="PTHR10333:SF103">
    <property type="entry name" value="INHIBITOR OF GROWTH PROTEIN 3"/>
    <property type="match status" value="1"/>
</dbReference>
<keyword evidence="7 14" id="KW-0156">Chromatin regulator</keyword>
<keyword evidence="9" id="KW-0804">Transcription</keyword>
<evidence type="ECO:0000313" key="18">
    <source>
        <dbReference type="Proteomes" id="UP000663760"/>
    </source>
</evidence>